<proteinExistence type="predicted"/>
<dbReference type="Proteomes" id="UP000054007">
    <property type="component" value="Unassembled WGS sequence"/>
</dbReference>
<name>A0A0D7BSW3_9AGAR</name>
<evidence type="ECO:0000313" key="3">
    <source>
        <dbReference type="Proteomes" id="UP000054007"/>
    </source>
</evidence>
<accession>A0A0D7BSW3</accession>
<dbReference type="AlphaFoldDB" id="A0A0D7BSW3"/>
<reference evidence="2 3" key="1">
    <citation type="journal article" date="2015" name="Fungal Genet. Biol.">
        <title>Evolution of novel wood decay mechanisms in Agaricales revealed by the genome sequences of Fistulina hepatica and Cylindrobasidium torrendii.</title>
        <authorList>
            <person name="Floudas D."/>
            <person name="Held B.W."/>
            <person name="Riley R."/>
            <person name="Nagy L.G."/>
            <person name="Koehler G."/>
            <person name="Ransdell A.S."/>
            <person name="Younus H."/>
            <person name="Chow J."/>
            <person name="Chiniquy J."/>
            <person name="Lipzen A."/>
            <person name="Tritt A."/>
            <person name="Sun H."/>
            <person name="Haridas S."/>
            <person name="LaButti K."/>
            <person name="Ohm R.A."/>
            <person name="Kues U."/>
            <person name="Blanchette R.A."/>
            <person name="Grigoriev I.V."/>
            <person name="Minto R.E."/>
            <person name="Hibbett D.S."/>
        </authorList>
    </citation>
    <scope>NUCLEOTIDE SEQUENCE [LARGE SCALE GENOMIC DNA]</scope>
    <source>
        <strain evidence="2 3">FP15055 ss-10</strain>
    </source>
</reference>
<organism evidence="2 3">
    <name type="scientific">Cylindrobasidium torrendii FP15055 ss-10</name>
    <dbReference type="NCBI Taxonomy" id="1314674"/>
    <lineage>
        <taxon>Eukaryota</taxon>
        <taxon>Fungi</taxon>
        <taxon>Dikarya</taxon>
        <taxon>Basidiomycota</taxon>
        <taxon>Agaricomycotina</taxon>
        <taxon>Agaricomycetes</taxon>
        <taxon>Agaricomycetidae</taxon>
        <taxon>Agaricales</taxon>
        <taxon>Marasmiineae</taxon>
        <taxon>Physalacriaceae</taxon>
        <taxon>Cylindrobasidium</taxon>
    </lineage>
</organism>
<protein>
    <submittedName>
        <fullName evidence="2">Uncharacterized protein</fullName>
    </submittedName>
</protein>
<dbReference type="STRING" id="1314674.A0A0D7BSW3"/>
<feature type="compositionally biased region" description="Low complexity" evidence="1">
    <location>
        <begin position="65"/>
        <end position="90"/>
    </location>
</feature>
<dbReference type="OrthoDB" id="2873061at2759"/>
<dbReference type="PANTHER" id="PTHR35587">
    <property type="entry name" value="EXPRESSED PROTEIN"/>
    <property type="match status" value="1"/>
</dbReference>
<gene>
    <name evidence="2" type="ORF">CYLTODRAFT_19350</name>
</gene>
<evidence type="ECO:0000256" key="1">
    <source>
        <dbReference type="SAM" id="MobiDB-lite"/>
    </source>
</evidence>
<feature type="region of interest" description="Disordered" evidence="1">
    <location>
        <begin position="27"/>
        <end position="101"/>
    </location>
</feature>
<evidence type="ECO:0000313" key="2">
    <source>
        <dbReference type="EMBL" id="KIY72676.1"/>
    </source>
</evidence>
<dbReference type="PANTHER" id="PTHR35587:SF4">
    <property type="match status" value="1"/>
</dbReference>
<keyword evidence="3" id="KW-1185">Reference proteome</keyword>
<dbReference type="EMBL" id="KN880441">
    <property type="protein sequence ID" value="KIY72676.1"/>
    <property type="molecule type" value="Genomic_DNA"/>
</dbReference>
<sequence length="133" mass="14745">MSSEQIAIPYNWACYVGSPQPLCPFPTPAYHHPPHHYTMSDARGRPQATRSMSQDSVEDAGDYAQPQQNNQQLQQQQQQQPRQQEALGGLLTKGGPAGGEQKDTLKLRLDINLDIEVTIKAKIHGDVTLSLLE</sequence>